<keyword evidence="2" id="KW-0732">Signal</keyword>
<protein>
    <recommendedName>
        <fullName evidence="5">C-type lectin domain-containing protein</fullName>
    </recommendedName>
</protein>
<evidence type="ECO:0000313" key="3">
    <source>
        <dbReference type="EMBL" id="KAE8362868.1"/>
    </source>
</evidence>
<evidence type="ECO:0000256" key="2">
    <source>
        <dbReference type="SAM" id="SignalP"/>
    </source>
</evidence>
<dbReference type="RefSeq" id="XP_031925949.1">
    <property type="nucleotide sequence ID" value="XM_032074026.1"/>
</dbReference>
<dbReference type="AlphaFoldDB" id="A0A5N7A060"/>
<evidence type="ECO:0008006" key="5">
    <source>
        <dbReference type="Google" id="ProtNLM"/>
    </source>
</evidence>
<dbReference type="Proteomes" id="UP000326268">
    <property type="component" value="Unassembled WGS sequence"/>
</dbReference>
<proteinExistence type="predicted"/>
<feature type="compositionally biased region" description="Polar residues" evidence="1">
    <location>
        <begin position="74"/>
        <end position="84"/>
    </location>
</feature>
<sequence>MGHYTQTLLISFYSLTSSCLFAQVFDEALRPMSGFDWAEDVEEALEQQYERLKSNGNSDRETEVDDISEEYSDTDTPISSQQGADISPVWGEHHHADELHGKKGPVGRMELETPFGVVPVSEHYRRTMNHLPHVNEHQEDDIYYSYEDNYETAQMRGEVEQEFIFRNYCMEHDEEGQIHHFNWLGYPIYESSGTPPVISLLFQLSDPKMPNPRDELRFQSIFARAMMFIDPVIVELEKGLEDLDREGFDLVRWATGRVTRFYSLHGRWTEDRFEWEECRTPDEGTLEPYQSGSVACGNGFISLCNIRSRHQWGCHKAQLQEKYDKACRVAAEKFYIKRQCKAYKPSLLSQSMSLRDLDCTAGETFALYRKGFILICDLIEDHTETVSDSSIHEQGYDGISVGSLEESVEGHCDVQRTETDVNDRREGTQQTKTQRFEIHTTGDQTTDAIEICEDWQAVVTSQIATDSTDTWEALSRTPNGGRKKASIKKGRLARWKANLKAWSVTLKGLMAKRCQLICIKAQNVLRKRDFAR</sequence>
<keyword evidence="4" id="KW-1185">Reference proteome</keyword>
<feature type="compositionally biased region" description="Basic and acidic residues" evidence="1">
    <location>
        <begin position="51"/>
        <end position="61"/>
    </location>
</feature>
<evidence type="ECO:0000313" key="4">
    <source>
        <dbReference type="Proteomes" id="UP000326268"/>
    </source>
</evidence>
<feature type="chain" id="PRO_5025007239" description="C-type lectin domain-containing protein" evidence="2">
    <location>
        <begin position="23"/>
        <end position="532"/>
    </location>
</feature>
<gene>
    <name evidence="3" type="ORF">BDV27DRAFT_165799</name>
</gene>
<accession>A0A5N7A060</accession>
<dbReference type="GeneID" id="43658472"/>
<feature type="region of interest" description="Disordered" evidence="1">
    <location>
        <begin position="51"/>
        <end position="86"/>
    </location>
</feature>
<evidence type="ECO:0000256" key="1">
    <source>
        <dbReference type="SAM" id="MobiDB-lite"/>
    </source>
</evidence>
<name>A0A5N7A060_9EURO</name>
<dbReference type="OrthoDB" id="5421702at2759"/>
<feature type="compositionally biased region" description="Acidic residues" evidence="1">
    <location>
        <begin position="62"/>
        <end position="73"/>
    </location>
</feature>
<organism evidence="3 4">
    <name type="scientific">Aspergillus caelatus</name>
    <dbReference type="NCBI Taxonomy" id="61420"/>
    <lineage>
        <taxon>Eukaryota</taxon>
        <taxon>Fungi</taxon>
        <taxon>Dikarya</taxon>
        <taxon>Ascomycota</taxon>
        <taxon>Pezizomycotina</taxon>
        <taxon>Eurotiomycetes</taxon>
        <taxon>Eurotiomycetidae</taxon>
        <taxon>Eurotiales</taxon>
        <taxon>Aspergillaceae</taxon>
        <taxon>Aspergillus</taxon>
        <taxon>Aspergillus subgen. Circumdati</taxon>
    </lineage>
</organism>
<dbReference type="EMBL" id="ML737691">
    <property type="protein sequence ID" value="KAE8362868.1"/>
    <property type="molecule type" value="Genomic_DNA"/>
</dbReference>
<reference evidence="3 4" key="1">
    <citation type="submission" date="2019-04" db="EMBL/GenBank/DDBJ databases">
        <title>Friends and foes A comparative genomics studyof 23 Aspergillus species from section Flavi.</title>
        <authorList>
            <consortium name="DOE Joint Genome Institute"/>
            <person name="Kjaerbolling I."/>
            <person name="Vesth T."/>
            <person name="Frisvad J.C."/>
            <person name="Nybo J.L."/>
            <person name="Theobald S."/>
            <person name="Kildgaard S."/>
            <person name="Isbrandt T."/>
            <person name="Kuo A."/>
            <person name="Sato A."/>
            <person name="Lyhne E.K."/>
            <person name="Kogle M.E."/>
            <person name="Wiebenga A."/>
            <person name="Kun R.S."/>
            <person name="Lubbers R.J."/>
            <person name="Makela M.R."/>
            <person name="Barry K."/>
            <person name="Chovatia M."/>
            <person name="Clum A."/>
            <person name="Daum C."/>
            <person name="Haridas S."/>
            <person name="He G."/>
            <person name="LaButti K."/>
            <person name="Lipzen A."/>
            <person name="Mondo S."/>
            <person name="Riley R."/>
            <person name="Salamov A."/>
            <person name="Simmons B.A."/>
            <person name="Magnuson J.K."/>
            <person name="Henrissat B."/>
            <person name="Mortensen U.H."/>
            <person name="Larsen T.O."/>
            <person name="Devries R.P."/>
            <person name="Grigoriev I.V."/>
            <person name="Machida M."/>
            <person name="Baker S.E."/>
            <person name="Andersen M.R."/>
        </authorList>
    </citation>
    <scope>NUCLEOTIDE SEQUENCE [LARGE SCALE GENOMIC DNA]</scope>
    <source>
        <strain evidence="3 4">CBS 763.97</strain>
    </source>
</reference>
<feature type="signal peptide" evidence="2">
    <location>
        <begin position="1"/>
        <end position="22"/>
    </location>
</feature>